<reference evidence="2 3" key="1">
    <citation type="submission" date="2019-02" db="EMBL/GenBank/DDBJ databases">
        <authorList>
            <person name="Fomenkov A."/>
            <person name="Dubinina G."/>
            <person name="Grabovich M."/>
            <person name="Vincze T."/>
            <person name="Roberts R.J."/>
        </authorList>
    </citation>
    <scope>NUCLEOTIDE SEQUENCE [LARGE SCALE GENOMIC DNA]</scope>
    <source>
        <strain evidence="2 3">P</strain>
    </source>
</reference>
<evidence type="ECO:0000313" key="3">
    <source>
        <dbReference type="Proteomes" id="UP000323824"/>
    </source>
</evidence>
<organism evidence="2 3">
    <name type="scientific">Thiospirochaeta perfilievii</name>
    <dbReference type="NCBI Taxonomy" id="252967"/>
    <lineage>
        <taxon>Bacteria</taxon>
        <taxon>Pseudomonadati</taxon>
        <taxon>Spirochaetota</taxon>
        <taxon>Spirochaetia</taxon>
        <taxon>Spirochaetales</taxon>
        <taxon>Spirochaetaceae</taxon>
        <taxon>Thiospirochaeta</taxon>
    </lineage>
</organism>
<gene>
    <name evidence="2" type="ORF">EW093_04735</name>
</gene>
<dbReference type="EMBL" id="CP035807">
    <property type="protein sequence ID" value="QEN04036.1"/>
    <property type="molecule type" value="Genomic_DNA"/>
</dbReference>
<evidence type="ECO:0000256" key="1">
    <source>
        <dbReference type="SAM" id="Coils"/>
    </source>
</evidence>
<dbReference type="AlphaFoldDB" id="A0A5C1QB60"/>
<protein>
    <recommendedName>
        <fullName evidence="4">Tetratricopeptide repeat protein</fullName>
    </recommendedName>
</protein>
<keyword evidence="3" id="KW-1185">Reference proteome</keyword>
<dbReference type="RefSeq" id="WP_149567293.1">
    <property type="nucleotide sequence ID" value="NZ_CP035807.1"/>
</dbReference>
<sequence>MSKKNGVIIASAIIILTLLGGAGAYLYNRNSKLELINEYLTNNDYTSAEEVLSSLLLNSSDDELIQLASQIKSKEEDYLRNEELKAKFKESITNDIESIYLDNILDEFSQLKDELLLIDPSNSKIKAIIEGIDNQERDLLQKVQILMNSMFNAKSEEEADALKKMIYDLLDESKSDFIRSQVNNAEIIKNEILEQDPKNNLANKLDNRLAVLKKELQTKEEKAAFKKKIDRLLNDTQKLIEDSKFQEAETLRKSILDLDPSNRLAQDLEEKIKEREEEKKLNDKVSNLISMAEAAINSKLFDSAEKYRQEIIQLDPKNKDVAKLKEIILKKRRKSLISRLKS</sequence>
<feature type="coiled-coil region" evidence="1">
    <location>
        <begin position="258"/>
        <end position="288"/>
    </location>
</feature>
<accession>A0A5C1QB60</accession>
<keyword evidence="1" id="KW-0175">Coiled coil</keyword>
<dbReference type="InterPro" id="IPR011990">
    <property type="entry name" value="TPR-like_helical_dom_sf"/>
</dbReference>
<proteinExistence type="predicted"/>
<dbReference type="KEGG" id="sper:EW093_04735"/>
<dbReference type="SUPFAM" id="SSF48452">
    <property type="entry name" value="TPR-like"/>
    <property type="match status" value="1"/>
</dbReference>
<name>A0A5C1QB60_9SPIO</name>
<dbReference type="Proteomes" id="UP000323824">
    <property type="component" value="Chromosome"/>
</dbReference>
<evidence type="ECO:0000313" key="2">
    <source>
        <dbReference type="EMBL" id="QEN04036.1"/>
    </source>
</evidence>
<reference evidence="2 3" key="2">
    <citation type="submission" date="2019-09" db="EMBL/GenBank/DDBJ databases">
        <title>Complete Genome Sequence and Methylome Analysis of free living Spirochaetas.</title>
        <authorList>
            <person name="Leshcheva N."/>
            <person name="Mikheeva N."/>
        </authorList>
    </citation>
    <scope>NUCLEOTIDE SEQUENCE [LARGE SCALE GENOMIC DNA]</scope>
    <source>
        <strain evidence="2 3">P</strain>
    </source>
</reference>
<evidence type="ECO:0008006" key="4">
    <source>
        <dbReference type="Google" id="ProtNLM"/>
    </source>
</evidence>